<comment type="cofactor">
    <cofactor evidence="10">
        <name>[4Fe-4S] cluster</name>
        <dbReference type="ChEBI" id="CHEBI:49883"/>
    </cofactor>
    <text evidence="10">Binds 2 [4Fe-4S] clusters. Binds 1 [4Fe-4S] cluster coordinated with 3 cysteines and an exchangeable S-adenosyl-L-methionine and 1 [4Fe-4S] cluster coordinated with 3 cysteines and the GTP-derived substrate.</text>
</comment>
<keyword evidence="1 10" id="KW-0004">4Fe-4S</keyword>
<evidence type="ECO:0000313" key="12">
    <source>
        <dbReference type="EMBL" id="WMT81070.1"/>
    </source>
</evidence>
<feature type="binding site" evidence="10">
    <location>
        <begin position="255"/>
        <end position="257"/>
    </location>
    <ligand>
        <name>GTP</name>
        <dbReference type="ChEBI" id="CHEBI:37565"/>
    </ligand>
</feature>
<evidence type="ECO:0000256" key="4">
    <source>
        <dbReference type="ARBA" id="ARBA00022741"/>
    </source>
</evidence>
<dbReference type="EMBL" id="CP101637">
    <property type="protein sequence ID" value="WMT81070.1"/>
    <property type="molecule type" value="Genomic_DNA"/>
</dbReference>
<dbReference type="InterPro" id="IPR058240">
    <property type="entry name" value="rSAM_sf"/>
</dbReference>
<feature type="binding site" evidence="10">
    <location>
        <position position="94"/>
    </location>
    <ligand>
        <name>GTP</name>
        <dbReference type="ChEBI" id="CHEBI:37565"/>
    </ligand>
</feature>
<feature type="binding site" evidence="10">
    <location>
        <position position="188"/>
    </location>
    <ligand>
        <name>S-adenosyl-L-methionine</name>
        <dbReference type="ChEBI" id="CHEBI:59789"/>
    </ligand>
</feature>
<dbReference type="Pfam" id="PF06463">
    <property type="entry name" value="Mob_synth_C"/>
    <property type="match status" value="1"/>
</dbReference>
<dbReference type="InterPro" id="IPR040064">
    <property type="entry name" value="MoaA-like"/>
</dbReference>
<dbReference type="SFLD" id="SFLDG01067">
    <property type="entry name" value="SPASM/twitch_domain_containing"/>
    <property type="match status" value="1"/>
</dbReference>
<dbReference type="PROSITE" id="PS51918">
    <property type="entry name" value="RADICAL_SAM"/>
    <property type="match status" value="1"/>
</dbReference>
<organism evidence="12 13">
    <name type="scientific">Terrisporobacter mayombei</name>
    <dbReference type="NCBI Taxonomy" id="1541"/>
    <lineage>
        <taxon>Bacteria</taxon>
        <taxon>Bacillati</taxon>
        <taxon>Bacillota</taxon>
        <taxon>Clostridia</taxon>
        <taxon>Peptostreptococcales</taxon>
        <taxon>Peptostreptococcaceae</taxon>
        <taxon>Terrisporobacter</taxon>
    </lineage>
</organism>
<feature type="binding site" evidence="10">
    <location>
        <position position="267"/>
    </location>
    <ligand>
        <name>[4Fe-4S] cluster</name>
        <dbReference type="ChEBI" id="CHEBI:49883"/>
        <label>2</label>
        <note>4Fe-4S-substrate</note>
    </ligand>
</feature>
<evidence type="ECO:0000256" key="9">
    <source>
        <dbReference type="ARBA" id="ARBA00023239"/>
    </source>
</evidence>
<feature type="binding site" evidence="10">
    <location>
        <position position="26"/>
    </location>
    <ligand>
        <name>S-adenosyl-L-methionine</name>
        <dbReference type="ChEBI" id="CHEBI:59789"/>
    </ligand>
</feature>
<feature type="binding site" evidence="10">
    <location>
        <position position="67"/>
    </location>
    <ligand>
        <name>S-adenosyl-L-methionine</name>
        <dbReference type="ChEBI" id="CHEBI:59789"/>
    </ligand>
</feature>
<evidence type="ECO:0000259" key="11">
    <source>
        <dbReference type="PROSITE" id="PS51918"/>
    </source>
</evidence>
<keyword evidence="9 10" id="KW-0456">Lyase</keyword>
<evidence type="ECO:0000256" key="10">
    <source>
        <dbReference type="HAMAP-Rule" id="MF_01225"/>
    </source>
</evidence>
<dbReference type="SFLD" id="SFLDG01383">
    <property type="entry name" value="cyclic_pyranopterin_phosphate"/>
    <property type="match status" value="1"/>
</dbReference>
<dbReference type="SFLD" id="SFLDG01386">
    <property type="entry name" value="main_SPASM_domain-containing"/>
    <property type="match status" value="1"/>
</dbReference>
<feature type="binding site" evidence="10">
    <location>
        <position position="154"/>
    </location>
    <ligand>
        <name>GTP</name>
        <dbReference type="ChEBI" id="CHEBI:37565"/>
    </ligand>
</feature>
<feature type="binding site" evidence="10">
    <location>
        <position position="24"/>
    </location>
    <ligand>
        <name>[4Fe-4S] cluster</name>
        <dbReference type="ChEBI" id="CHEBI:49883"/>
        <label>1</label>
        <note>4Fe-4S-S-AdoMet</note>
    </ligand>
</feature>
<dbReference type="GO" id="GO:0061798">
    <property type="term" value="F:GTP 3',8'-cyclase activity"/>
    <property type="evidence" value="ECO:0007669"/>
    <property type="project" value="UniProtKB-EC"/>
</dbReference>
<dbReference type="Gene3D" id="3.20.20.70">
    <property type="entry name" value="Aldolase class I"/>
    <property type="match status" value="1"/>
</dbReference>
<dbReference type="InterPro" id="IPR013483">
    <property type="entry name" value="MoaA"/>
</dbReference>
<comment type="similarity">
    <text evidence="10">Belongs to the radical SAM superfamily. MoaA family.</text>
</comment>
<feature type="binding site" evidence="10">
    <location>
        <position position="118"/>
    </location>
    <ligand>
        <name>S-adenosyl-L-methionine</name>
        <dbReference type="ChEBI" id="CHEBI:59789"/>
    </ligand>
</feature>
<keyword evidence="4 10" id="KW-0547">Nucleotide-binding</keyword>
<dbReference type="InterPro" id="IPR006638">
    <property type="entry name" value="Elp3/MiaA/NifB-like_rSAM"/>
</dbReference>
<evidence type="ECO:0000256" key="7">
    <source>
        <dbReference type="ARBA" id="ARBA00023134"/>
    </source>
</evidence>
<feature type="binding site" evidence="10">
    <location>
        <position position="63"/>
    </location>
    <ligand>
        <name>GTP</name>
        <dbReference type="ChEBI" id="CHEBI:37565"/>
    </ligand>
</feature>
<keyword evidence="7 10" id="KW-0342">GTP-binding</keyword>
<protein>
    <recommendedName>
        <fullName evidence="10">GTP 3',8-cyclase</fullName>
        <ecNumber evidence="10">4.1.99.22</ecNumber>
    </recommendedName>
    <alternativeName>
        <fullName evidence="10">Molybdenum cofactor biosynthesis protein A</fullName>
    </alternativeName>
</protein>
<sequence length="323" mass="37041">MIDKFGREIDYLRISVTENCNLKCIYCIDDNNILNTCNKDILNDDEIIKIATQCALLGIKKIRITGGEPLVRKNIENLIYRLSNIEGIEEIYITTNGVLLHDKLEAFKKNGLTGVNISLHSLRKDRFKELTKFDKLDEVLSAIDKALKLGLKVKINTVIVDDINKDEIIDFINLTKNKNLDLRFIELMPIGAAKKHKGTNNKEILNIIKSNFKNVKEENKIEKSGPANYIKIEGYRGKVGFISPISSCFCEDCNRIRLTSSGFLKKCLHYNYGVDLKKHLDNEIFDKDLNALIYENIYDKPEKHLFLESCDNKENKYMNQIGG</sequence>
<evidence type="ECO:0000313" key="13">
    <source>
        <dbReference type="Proteomes" id="UP001235030"/>
    </source>
</evidence>
<dbReference type="Proteomes" id="UP001235030">
    <property type="component" value="Chromosome"/>
</dbReference>
<feature type="binding site" evidence="10">
    <location>
        <position position="27"/>
    </location>
    <ligand>
        <name>[4Fe-4S] cluster</name>
        <dbReference type="ChEBI" id="CHEBI:49883"/>
        <label>1</label>
        <note>4Fe-4S-S-AdoMet</note>
    </ligand>
</feature>
<keyword evidence="6 10" id="KW-0411">Iron-sulfur</keyword>
<evidence type="ECO:0000256" key="6">
    <source>
        <dbReference type="ARBA" id="ARBA00023014"/>
    </source>
</evidence>
<name>A0ABY9Q1Z0_9FIRM</name>
<evidence type="ECO:0000256" key="5">
    <source>
        <dbReference type="ARBA" id="ARBA00023004"/>
    </source>
</evidence>
<proteinExistence type="inferred from homology"/>
<reference evidence="12 13" key="1">
    <citation type="submission" date="2022-07" db="EMBL/GenBank/DDBJ databases">
        <title>Genome sequence of Terrisporobacter mayombei DSM6539.</title>
        <authorList>
            <person name="Boeer T."/>
            <person name="Bengelsdorf F.R."/>
            <person name="Daniel R."/>
            <person name="Poehlein A."/>
        </authorList>
    </citation>
    <scope>NUCLEOTIDE SEQUENCE [LARGE SCALE GENOMIC DNA]</scope>
    <source>
        <strain evidence="12 13">DSM 6539</strain>
    </source>
</reference>
<dbReference type="InterPro" id="IPR010505">
    <property type="entry name" value="MoaA_twitch"/>
</dbReference>
<dbReference type="PANTHER" id="PTHR22960:SF0">
    <property type="entry name" value="MOLYBDENUM COFACTOR BIOSYNTHESIS PROTEIN 1"/>
    <property type="match status" value="1"/>
</dbReference>
<dbReference type="HAMAP" id="MF_01225_B">
    <property type="entry name" value="MoaA_B"/>
    <property type="match status" value="1"/>
</dbReference>
<comment type="subunit">
    <text evidence="10">Monomer and homodimer.</text>
</comment>
<dbReference type="NCBIfam" id="TIGR02666">
    <property type="entry name" value="moaA"/>
    <property type="match status" value="1"/>
</dbReference>
<comment type="function">
    <text evidence="10">Catalyzes the cyclization of GTP to (8S)-3',8-cyclo-7,8-dihydroguanosine 5'-triphosphate.</text>
</comment>
<feature type="binding site" evidence="10">
    <location>
        <position position="250"/>
    </location>
    <ligand>
        <name>[4Fe-4S] cluster</name>
        <dbReference type="ChEBI" id="CHEBI:49883"/>
        <label>2</label>
        <note>4Fe-4S-substrate</note>
    </ligand>
</feature>
<dbReference type="EC" id="4.1.99.22" evidence="10"/>
<gene>
    <name evidence="12" type="primary">moaA_3</name>
    <name evidence="10" type="synonym">moaA</name>
    <name evidence="12" type="ORF">TEMA_14020</name>
</gene>
<keyword evidence="2 10" id="KW-0949">S-adenosyl-L-methionine</keyword>
<evidence type="ECO:0000256" key="8">
    <source>
        <dbReference type="ARBA" id="ARBA00023150"/>
    </source>
</evidence>
<dbReference type="InterPro" id="IPR007197">
    <property type="entry name" value="rSAM"/>
</dbReference>
<feature type="binding site" evidence="10">
    <location>
        <position position="20"/>
    </location>
    <ligand>
        <name>[4Fe-4S] cluster</name>
        <dbReference type="ChEBI" id="CHEBI:49883"/>
        <label>1</label>
        <note>4Fe-4S-S-AdoMet</note>
    </ligand>
</feature>
<comment type="catalytic activity">
    <reaction evidence="10">
        <text>GTP + AH2 + S-adenosyl-L-methionine = (8S)-3',8-cyclo-7,8-dihydroguanosine 5'-triphosphate + 5'-deoxyadenosine + L-methionine + A + H(+)</text>
        <dbReference type="Rhea" id="RHEA:49576"/>
        <dbReference type="ChEBI" id="CHEBI:13193"/>
        <dbReference type="ChEBI" id="CHEBI:15378"/>
        <dbReference type="ChEBI" id="CHEBI:17319"/>
        <dbReference type="ChEBI" id="CHEBI:17499"/>
        <dbReference type="ChEBI" id="CHEBI:37565"/>
        <dbReference type="ChEBI" id="CHEBI:57844"/>
        <dbReference type="ChEBI" id="CHEBI:59789"/>
        <dbReference type="ChEBI" id="CHEBI:131766"/>
        <dbReference type="EC" id="4.1.99.22"/>
    </reaction>
</comment>
<keyword evidence="3 10" id="KW-0479">Metal-binding</keyword>
<dbReference type="PANTHER" id="PTHR22960">
    <property type="entry name" value="MOLYBDOPTERIN COFACTOR SYNTHESIS PROTEIN A"/>
    <property type="match status" value="1"/>
</dbReference>
<dbReference type="SUPFAM" id="SSF102114">
    <property type="entry name" value="Radical SAM enzymes"/>
    <property type="match status" value="1"/>
</dbReference>
<keyword evidence="5 10" id="KW-0408">Iron</keyword>
<feature type="binding site" evidence="10">
    <location>
        <position position="13"/>
    </location>
    <ligand>
        <name>GTP</name>
        <dbReference type="ChEBI" id="CHEBI:37565"/>
    </ligand>
</feature>
<dbReference type="SFLD" id="SFLDS00029">
    <property type="entry name" value="Radical_SAM"/>
    <property type="match status" value="1"/>
</dbReference>
<dbReference type="RefSeq" id="WP_228103257.1">
    <property type="nucleotide sequence ID" value="NZ_CP101637.1"/>
</dbReference>
<dbReference type="InterPro" id="IPR013785">
    <property type="entry name" value="Aldolase_TIM"/>
</dbReference>
<dbReference type="SMART" id="SM00729">
    <property type="entry name" value="Elp3"/>
    <property type="match status" value="1"/>
</dbReference>
<feature type="binding site" evidence="10">
    <location>
        <position position="253"/>
    </location>
    <ligand>
        <name>[4Fe-4S] cluster</name>
        <dbReference type="ChEBI" id="CHEBI:49883"/>
        <label>2</label>
        <note>4Fe-4S-substrate</note>
    </ligand>
</feature>
<dbReference type="CDD" id="cd21117">
    <property type="entry name" value="Twitch_MoaA"/>
    <property type="match status" value="1"/>
</dbReference>
<evidence type="ECO:0000256" key="1">
    <source>
        <dbReference type="ARBA" id="ARBA00022485"/>
    </source>
</evidence>
<comment type="pathway">
    <text evidence="10">Cofactor biosynthesis; molybdopterin biosynthesis.</text>
</comment>
<dbReference type="Pfam" id="PF04055">
    <property type="entry name" value="Radical_SAM"/>
    <property type="match status" value="1"/>
</dbReference>
<evidence type="ECO:0000256" key="3">
    <source>
        <dbReference type="ARBA" id="ARBA00022723"/>
    </source>
</evidence>
<dbReference type="InterPro" id="IPR050105">
    <property type="entry name" value="MoCo_biosynth_MoaA/MoaC"/>
</dbReference>
<keyword evidence="8 10" id="KW-0501">Molybdenum cofactor biosynthesis</keyword>
<feature type="domain" description="Radical SAM core" evidence="11">
    <location>
        <begin position="4"/>
        <end position="226"/>
    </location>
</feature>
<evidence type="ECO:0000256" key="2">
    <source>
        <dbReference type="ARBA" id="ARBA00022691"/>
    </source>
</evidence>
<accession>A0ABY9Q1Z0</accession>
<dbReference type="CDD" id="cd01335">
    <property type="entry name" value="Radical_SAM"/>
    <property type="match status" value="1"/>
</dbReference>
<keyword evidence="13" id="KW-1185">Reference proteome</keyword>